<dbReference type="Proteomes" id="UP000861567">
    <property type="component" value="Unassembled WGS sequence"/>
</dbReference>
<comment type="caution">
    <text evidence="1">The sequence shown here is derived from an EMBL/GenBank/DDBJ whole genome shotgun (WGS) entry which is preliminary data.</text>
</comment>
<protein>
    <submittedName>
        <fullName evidence="1">Type VI secretion system contractile sheath small subunit</fullName>
    </submittedName>
</protein>
<dbReference type="AlphaFoldDB" id="A0AAN5R6A7"/>
<accession>A0AAN5R6A7</accession>
<proteinExistence type="predicted"/>
<name>A0AAN5R6A7_LEGPN</name>
<evidence type="ECO:0000313" key="2">
    <source>
        <dbReference type="Proteomes" id="UP000861567"/>
    </source>
</evidence>
<dbReference type="Pfam" id="PF05591">
    <property type="entry name" value="T6SS_VipA"/>
    <property type="match status" value="1"/>
</dbReference>
<dbReference type="InterPro" id="IPR008312">
    <property type="entry name" value="T6SS_TssB1"/>
</dbReference>
<reference evidence="1" key="2">
    <citation type="submission" date="2020-11" db="EMBL/GenBank/DDBJ databases">
        <authorList>
            <consortium name="NCBI Pathogen Detection Project"/>
        </authorList>
    </citation>
    <scope>NUCLEOTIDE SEQUENCE</scope>
    <source>
        <strain evidence="1">D3612</strain>
    </source>
</reference>
<gene>
    <name evidence="1" type="primary">tssB</name>
    <name evidence="1" type="ORF">I8Y58_002792</name>
</gene>
<dbReference type="PIRSF" id="PIRSF028301">
    <property type="entry name" value="UCP028301"/>
    <property type="match status" value="1"/>
</dbReference>
<dbReference type="PANTHER" id="PTHR35850">
    <property type="entry name" value="CYTOPLASMIC PROTEIN-RELATED"/>
    <property type="match status" value="1"/>
</dbReference>
<sequence length="165" mass="18969">MKVYDQSVAPKERVNIVYTPNIEGAEEAVELPLRQLVLGEFTNTFSDLPLEHRQVVNINKDNFNQILKLHNLSISMRITSRLSNKKESNFPVVLKIQSMDDFEPDNIVKQIPELKQLLELRSALKTLKGPLGNIPSFRRKLDEIIKDPNLRAQLLKELGIEVEKK</sequence>
<evidence type="ECO:0000313" key="1">
    <source>
        <dbReference type="EMBL" id="HAT1597536.1"/>
    </source>
</evidence>
<dbReference type="NCBIfam" id="TIGR03358">
    <property type="entry name" value="VI_chp_5"/>
    <property type="match status" value="1"/>
</dbReference>
<dbReference type="EMBL" id="DACSEI010000044">
    <property type="protein sequence ID" value="HAT1597536.1"/>
    <property type="molecule type" value="Genomic_DNA"/>
</dbReference>
<reference evidence="1" key="1">
    <citation type="journal article" date="2018" name="Genome Biol.">
        <title>SKESA: strategic k-mer extension for scrupulous assemblies.</title>
        <authorList>
            <person name="Souvorov A."/>
            <person name="Agarwala R."/>
            <person name="Lipman D.J."/>
        </authorList>
    </citation>
    <scope>NUCLEOTIDE SEQUENCE</scope>
    <source>
        <strain evidence="1">D3612</strain>
    </source>
</reference>
<dbReference type="PANTHER" id="PTHR35850:SF2">
    <property type="entry name" value="TYPE VI SECRETION SYSTEM CONTRACTILE SHEATH SMALL SUBUNIT"/>
    <property type="match status" value="1"/>
</dbReference>
<organism evidence="1 2">
    <name type="scientific">Legionella pneumophila</name>
    <dbReference type="NCBI Taxonomy" id="446"/>
    <lineage>
        <taxon>Bacteria</taxon>
        <taxon>Pseudomonadati</taxon>
        <taxon>Pseudomonadota</taxon>
        <taxon>Gammaproteobacteria</taxon>
        <taxon>Legionellales</taxon>
        <taxon>Legionellaceae</taxon>
        <taxon>Legionella</taxon>
    </lineage>
</organism>